<reference evidence="4" key="1">
    <citation type="submission" date="2023-07" db="EMBL/GenBank/DDBJ databases">
        <title>draft genome sequence of fig (Ficus carica).</title>
        <authorList>
            <person name="Takahashi T."/>
            <person name="Nishimura K."/>
        </authorList>
    </citation>
    <scope>NUCLEOTIDE SEQUENCE</scope>
</reference>
<keyword evidence="6" id="KW-1185">Reference proteome</keyword>
<sequence length="119" mass="14160">MKKKNRKSQKNLLENEEEAAPGSLILTTKDADERMLDKGEQYSGSTKKKEFRRTNRKSRNLLENEEEAAAAGSLILTTRDADERRRRRSTRARRRRRKKKFSTHSQFRRSHFGKFFENE</sequence>
<evidence type="ECO:0000313" key="5">
    <source>
        <dbReference type="EMBL" id="GMN19158.1"/>
    </source>
</evidence>
<dbReference type="AlphaFoldDB" id="A0AA88CIX2"/>
<evidence type="ECO:0000313" key="6">
    <source>
        <dbReference type="Proteomes" id="UP001187192"/>
    </source>
</evidence>
<dbReference type="EMBL" id="BTGU01006314">
    <property type="protein sequence ID" value="GMN19135.1"/>
    <property type="molecule type" value="Genomic_DNA"/>
</dbReference>
<feature type="compositionally biased region" description="Basic residues" evidence="1">
    <location>
        <begin position="49"/>
        <end position="59"/>
    </location>
</feature>
<evidence type="ECO:0000313" key="4">
    <source>
        <dbReference type="EMBL" id="GMN19135.1"/>
    </source>
</evidence>
<proteinExistence type="predicted"/>
<evidence type="ECO:0000256" key="1">
    <source>
        <dbReference type="SAM" id="MobiDB-lite"/>
    </source>
</evidence>
<evidence type="ECO:0000313" key="3">
    <source>
        <dbReference type="EMBL" id="GMN19124.1"/>
    </source>
</evidence>
<dbReference type="Gramene" id="FCD_00022722-RA">
    <property type="protein sequence ID" value="FCD_00022722-RA:cds"/>
    <property type="gene ID" value="FCD_00022722"/>
</dbReference>
<gene>
    <name evidence="2" type="ORF">TIFTF001_048575</name>
    <name evidence="3" type="ORF">TIFTF001_048580</name>
    <name evidence="4" type="ORF">TIFTF001_048581</name>
    <name evidence="5" type="ORF">TIFTF001_048586</name>
</gene>
<accession>A0AA88CIX2</accession>
<protein>
    <submittedName>
        <fullName evidence="4">Uncharacterized protein</fullName>
    </submittedName>
</protein>
<feature type="compositionally biased region" description="Basic and acidic residues" evidence="1">
    <location>
        <begin position="29"/>
        <end position="40"/>
    </location>
</feature>
<evidence type="ECO:0000313" key="2">
    <source>
        <dbReference type="EMBL" id="GMN19101.1"/>
    </source>
</evidence>
<feature type="compositionally biased region" description="Basic residues" evidence="1">
    <location>
        <begin position="85"/>
        <end position="112"/>
    </location>
</feature>
<organism evidence="4 6">
    <name type="scientific">Ficus carica</name>
    <name type="common">Common fig</name>
    <dbReference type="NCBI Taxonomy" id="3494"/>
    <lineage>
        <taxon>Eukaryota</taxon>
        <taxon>Viridiplantae</taxon>
        <taxon>Streptophyta</taxon>
        <taxon>Embryophyta</taxon>
        <taxon>Tracheophyta</taxon>
        <taxon>Spermatophyta</taxon>
        <taxon>Magnoliopsida</taxon>
        <taxon>eudicotyledons</taxon>
        <taxon>Gunneridae</taxon>
        <taxon>Pentapetalae</taxon>
        <taxon>rosids</taxon>
        <taxon>fabids</taxon>
        <taxon>Rosales</taxon>
        <taxon>Moraceae</taxon>
        <taxon>Ficeae</taxon>
        <taxon>Ficus</taxon>
    </lineage>
</organism>
<dbReference type="EMBL" id="BTGU01006312">
    <property type="protein sequence ID" value="GMN19101.1"/>
    <property type="molecule type" value="Genomic_DNA"/>
</dbReference>
<feature type="region of interest" description="Disordered" evidence="1">
    <location>
        <begin position="1"/>
        <end position="119"/>
    </location>
</feature>
<dbReference type="EMBL" id="BTGU01006313">
    <property type="protein sequence ID" value="GMN19124.1"/>
    <property type="molecule type" value="Genomic_DNA"/>
</dbReference>
<comment type="caution">
    <text evidence="4">The sequence shown here is derived from an EMBL/GenBank/DDBJ whole genome shotgun (WGS) entry which is preliminary data.</text>
</comment>
<dbReference type="EMBL" id="BTGU01006315">
    <property type="protein sequence ID" value="GMN19158.1"/>
    <property type="molecule type" value="Genomic_DNA"/>
</dbReference>
<dbReference type="Proteomes" id="UP001187192">
    <property type="component" value="Unassembled WGS sequence"/>
</dbReference>
<name>A0AA88CIX2_FICCA</name>